<comment type="caution">
    <text evidence="1">The sequence shown here is derived from an EMBL/GenBank/DDBJ whole genome shotgun (WGS) entry which is preliminary data.</text>
</comment>
<organism evidence="1 2">
    <name type="scientific">Nocardia terrae</name>
    <dbReference type="NCBI Taxonomy" id="2675851"/>
    <lineage>
        <taxon>Bacteria</taxon>
        <taxon>Bacillati</taxon>
        <taxon>Actinomycetota</taxon>
        <taxon>Actinomycetes</taxon>
        <taxon>Mycobacteriales</taxon>
        <taxon>Nocardiaceae</taxon>
        <taxon>Nocardia</taxon>
    </lineage>
</organism>
<dbReference type="Proteomes" id="UP000466794">
    <property type="component" value="Unassembled WGS sequence"/>
</dbReference>
<accession>A0A7K1UST6</accession>
<name>A0A7K1UST6_9NOCA</name>
<dbReference type="AlphaFoldDB" id="A0A7K1UST6"/>
<reference evidence="1 2" key="1">
    <citation type="submission" date="2019-12" db="EMBL/GenBank/DDBJ databases">
        <title>Nocardia sp. nov. ET3-3 isolated from soil.</title>
        <authorList>
            <person name="Kanchanasin P."/>
            <person name="Tanasupawat S."/>
            <person name="Yuki M."/>
            <person name="Kudo T."/>
        </authorList>
    </citation>
    <scope>NUCLEOTIDE SEQUENCE [LARGE SCALE GENOMIC DNA]</scope>
    <source>
        <strain evidence="1 2">ET3-3</strain>
    </source>
</reference>
<protein>
    <submittedName>
        <fullName evidence="1">Uncharacterized protein</fullName>
    </submittedName>
</protein>
<evidence type="ECO:0000313" key="1">
    <source>
        <dbReference type="EMBL" id="MVU77412.1"/>
    </source>
</evidence>
<evidence type="ECO:0000313" key="2">
    <source>
        <dbReference type="Proteomes" id="UP000466794"/>
    </source>
</evidence>
<dbReference type="RefSeq" id="WP_157386758.1">
    <property type="nucleotide sequence ID" value="NZ_WRPP01000001.1"/>
</dbReference>
<dbReference type="EMBL" id="WRPP01000001">
    <property type="protein sequence ID" value="MVU77412.1"/>
    <property type="molecule type" value="Genomic_DNA"/>
</dbReference>
<gene>
    <name evidence="1" type="ORF">GPX89_09145</name>
</gene>
<proteinExistence type="predicted"/>
<sequence>MTTIVTALAAGVAKGMGDGASAAVADAYRALKGGLARLFGGSPPAQLVLAQHESDPDTWRAPLAKLLTEAGADREEEILTAARQLLELADSMGGRTDMTVVNAQGANIGTIGDHARQTNVFGAPPAALSTRPGFAFGPEGGNASGIR</sequence>
<keyword evidence="2" id="KW-1185">Reference proteome</keyword>